<reference evidence="1 2" key="1">
    <citation type="journal article" date="2018" name="Science">
        <title>The opium poppy genome and morphinan production.</title>
        <authorList>
            <person name="Guo L."/>
            <person name="Winzer T."/>
            <person name="Yang X."/>
            <person name="Li Y."/>
            <person name="Ning Z."/>
            <person name="He Z."/>
            <person name="Teodor R."/>
            <person name="Lu Y."/>
            <person name="Bowser T.A."/>
            <person name="Graham I.A."/>
            <person name="Ye K."/>
        </authorList>
    </citation>
    <scope>NUCLEOTIDE SEQUENCE [LARGE SCALE GENOMIC DNA]</scope>
    <source>
        <strain evidence="2">cv. HN1</strain>
        <tissue evidence="1">Leaves</tissue>
    </source>
</reference>
<gene>
    <name evidence="1" type="ORF">C5167_047690</name>
</gene>
<name>A0A4Y7LHD4_PAPSO</name>
<dbReference type="Proteomes" id="UP000316621">
    <property type="component" value="Chromosome 11"/>
</dbReference>
<evidence type="ECO:0000313" key="2">
    <source>
        <dbReference type="Proteomes" id="UP000316621"/>
    </source>
</evidence>
<sequence>MEKQGFFSSSSGFSTTKDDDYKANKNLMLEVDFEPFSALFSSISLSNSIGLDDVFVKTVIGVLGELQIG</sequence>
<proteinExistence type="predicted"/>
<accession>A0A4Y7LHD4</accession>
<dbReference type="Gramene" id="RZC84904">
    <property type="protein sequence ID" value="RZC84904"/>
    <property type="gene ID" value="C5167_047690"/>
</dbReference>
<keyword evidence="2" id="KW-1185">Reference proteome</keyword>
<dbReference type="AlphaFoldDB" id="A0A4Y7LHD4"/>
<evidence type="ECO:0000313" key="1">
    <source>
        <dbReference type="EMBL" id="RZC84904.1"/>
    </source>
</evidence>
<organism evidence="1 2">
    <name type="scientific">Papaver somniferum</name>
    <name type="common">Opium poppy</name>
    <dbReference type="NCBI Taxonomy" id="3469"/>
    <lineage>
        <taxon>Eukaryota</taxon>
        <taxon>Viridiplantae</taxon>
        <taxon>Streptophyta</taxon>
        <taxon>Embryophyta</taxon>
        <taxon>Tracheophyta</taxon>
        <taxon>Spermatophyta</taxon>
        <taxon>Magnoliopsida</taxon>
        <taxon>Ranunculales</taxon>
        <taxon>Papaveraceae</taxon>
        <taxon>Papaveroideae</taxon>
        <taxon>Papaver</taxon>
    </lineage>
</organism>
<dbReference type="EMBL" id="CM010725">
    <property type="protein sequence ID" value="RZC84904.1"/>
    <property type="molecule type" value="Genomic_DNA"/>
</dbReference>
<protein>
    <submittedName>
        <fullName evidence="1">Uncharacterized protein</fullName>
    </submittedName>
</protein>